<dbReference type="GeneID" id="302994766"/>
<comment type="caution">
    <text evidence="2">The sequence shown here is derived from an EMBL/GenBank/DDBJ whole genome shotgun (WGS) entry which is preliminary data.</text>
</comment>
<feature type="region of interest" description="Disordered" evidence="1">
    <location>
        <begin position="40"/>
        <end position="60"/>
    </location>
</feature>
<keyword evidence="3" id="KW-1185">Reference proteome</keyword>
<evidence type="ECO:0000313" key="3">
    <source>
        <dbReference type="Proteomes" id="UP000297872"/>
    </source>
</evidence>
<name>A0A4Y8VQZ8_9BACT</name>
<accession>A0A4Y8VQZ8</accession>
<sequence>METLRLKTGLISVDKPQVIDDLKNGQSTFNYNHNIKEVEVEQNAGNTEAGEGEGSEPKKVKSWQYDSLRVEYPRTGNNILETLLTEKYPQDQQQKLVNDYQAAQLGILEDEEADNAVASYKAFLQDRKAIKAMVKADCVTYGIPDSI</sequence>
<dbReference type="OrthoDB" id="9780724at2"/>
<dbReference type="EMBL" id="SGVY01000010">
    <property type="protein sequence ID" value="TFH82806.1"/>
    <property type="molecule type" value="Genomic_DNA"/>
</dbReference>
<evidence type="ECO:0000313" key="2">
    <source>
        <dbReference type="EMBL" id="TFH82806.1"/>
    </source>
</evidence>
<dbReference type="Proteomes" id="UP000297872">
    <property type="component" value="Unassembled WGS sequence"/>
</dbReference>
<proteinExistence type="predicted"/>
<organism evidence="2 3">
    <name type="scientific">Segatella hominis</name>
    <dbReference type="NCBI Taxonomy" id="2518605"/>
    <lineage>
        <taxon>Bacteria</taxon>
        <taxon>Pseudomonadati</taxon>
        <taxon>Bacteroidota</taxon>
        <taxon>Bacteroidia</taxon>
        <taxon>Bacteroidales</taxon>
        <taxon>Prevotellaceae</taxon>
        <taxon>Segatella</taxon>
    </lineage>
</organism>
<gene>
    <name evidence="2" type="ORF">EXN75_05585</name>
</gene>
<reference evidence="2 3" key="1">
    <citation type="submission" date="2019-02" db="EMBL/GenBank/DDBJ databases">
        <title>Draft Genome Sequence of the Prevotella sp. BCRC 81118, Isolated from Human Feces.</title>
        <authorList>
            <person name="Huang C.-H."/>
        </authorList>
    </citation>
    <scope>NUCLEOTIDE SEQUENCE [LARGE SCALE GENOMIC DNA]</scope>
    <source>
        <strain evidence="2 3">BCRC 81118</strain>
    </source>
</reference>
<dbReference type="RefSeq" id="WP_134843087.1">
    <property type="nucleotide sequence ID" value="NZ_SGVY01000010.1"/>
</dbReference>
<protein>
    <submittedName>
        <fullName evidence="2">Uncharacterized protein</fullName>
    </submittedName>
</protein>
<evidence type="ECO:0000256" key="1">
    <source>
        <dbReference type="SAM" id="MobiDB-lite"/>
    </source>
</evidence>
<dbReference type="AlphaFoldDB" id="A0A4Y8VQZ8"/>